<dbReference type="Proteomes" id="UP000677054">
    <property type="component" value="Unassembled WGS sequence"/>
</dbReference>
<dbReference type="CDD" id="cd02520">
    <property type="entry name" value="Glucosylceramide_synthase"/>
    <property type="match status" value="1"/>
</dbReference>
<comment type="similarity">
    <text evidence="4">Belongs to the glycosyltransferase 2 family.</text>
</comment>
<feature type="transmembrane region" description="Helical" evidence="16">
    <location>
        <begin position="276"/>
        <end position="294"/>
    </location>
</feature>
<keyword evidence="6" id="KW-0444">Lipid biosynthesis</keyword>
<evidence type="ECO:0000256" key="10">
    <source>
        <dbReference type="ARBA" id="ARBA00022989"/>
    </source>
</evidence>
<feature type="transmembrane region" description="Helical" evidence="16">
    <location>
        <begin position="306"/>
        <end position="330"/>
    </location>
</feature>
<evidence type="ECO:0000313" key="18">
    <source>
        <dbReference type="Proteomes" id="UP000677054"/>
    </source>
</evidence>
<sequence>MPLAARSTNWPGVSIVKPLAGADPNLESNLESFFTLNYPLFEILICVHEDGDPIIESVKRLQKKYPHVECRIFVGGENVGPNPKINNLLPGYRAAKYDIFWITDGGIRITPDTLMDMVHCQTDEVGLVHQVPLVRDDQGFATALEKVFFGTVVARVYLAFAVHGMNCFIGMSALVRRSVFIDIGGIEQFSCYVGDDFYMAEAIISKGYKLAISSQPVWQNSGSKRLSTFLARISRWAQYRYASKPLRFVLEPFLECLFLGLEGAWAARMLFGWNPLLFFSLHVLIWFILDLILIKVVNGGHMPVNMFQFLVCWIFRECTMWYPYLVAVFVPTIKWRTGNYRLGWGGKVKEFTPAMSSAPPSIV</sequence>
<comment type="pathway">
    <text evidence="3">Sphingolipid metabolism.</text>
</comment>
<comment type="pathway">
    <text evidence="2">Lipid metabolism; sphingolipid metabolism.</text>
</comment>
<protein>
    <recommendedName>
        <fullName evidence="5">ceramide glucosyltransferase</fullName>
        <ecNumber evidence="5">2.4.1.80</ecNumber>
    </recommendedName>
</protein>
<keyword evidence="13 16" id="KW-0472">Membrane</keyword>
<dbReference type="InterPro" id="IPR025993">
    <property type="entry name" value="Ceramide_glucosylTrfase"/>
</dbReference>
<dbReference type="EC" id="2.4.1.80" evidence="5"/>
<dbReference type="GO" id="GO:0006679">
    <property type="term" value="P:glucosylceramide biosynthetic process"/>
    <property type="evidence" value="ECO:0007669"/>
    <property type="project" value="TreeGrafter"/>
</dbReference>
<keyword evidence="7" id="KW-0328">Glycosyltransferase</keyword>
<name>A0A7R8X4R4_9CRUS</name>
<evidence type="ECO:0000256" key="1">
    <source>
        <dbReference type="ARBA" id="ARBA00004653"/>
    </source>
</evidence>
<dbReference type="SUPFAM" id="SSF53448">
    <property type="entry name" value="Nucleotide-diphospho-sugar transferases"/>
    <property type="match status" value="1"/>
</dbReference>
<dbReference type="OrthoDB" id="1483400at2759"/>
<dbReference type="Pfam" id="PF13506">
    <property type="entry name" value="Glyco_transf_21"/>
    <property type="match status" value="1"/>
</dbReference>
<proteinExistence type="inferred from homology"/>
<dbReference type="GO" id="GO:0000139">
    <property type="term" value="C:Golgi membrane"/>
    <property type="evidence" value="ECO:0007669"/>
    <property type="project" value="UniProtKB-SubCell"/>
</dbReference>
<gene>
    <name evidence="17" type="ORF">DSTB1V02_LOCUS3923</name>
</gene>
<dbReference type="EMBL" id="LR900060">
    <property type="protein sequence ID" value="CAD7244018.1"/>
    <property type="molecule type" value="Genomic_DNA"/>
</dbReference>
<evidence type="ECO:0000256" key="6">
    <source>
        <dbReference type="ARBA" id="ARBA00022516"/>
    </source>
</evidence>
<evidence type="ECO:0000256" key="15">
    <source>
        <dbReference type="ARBA" id="ARBA00048104"/>
    </source>
</evidence>
<evidence type="ECO:0000256" key="13">
    <source>
        <dbReference type="ARBA" id="ARBA00023136"/>
    </source>
</evidence>
<dbReference type="InterPro" id="IPR029044">
    <property type="entry name" value="Nucleotide-diphossugar_trans"/>
</dbReference>
<dbReference type="UniPathway" id="UPA00222"/>
<evidence type="ECO:0000256" key="11">
    <source>
        <dbReference type="ARBA" id="ARBA00023034"/>
    </source>
</evidence>
<keyword evidence="9 16" id="KW-0812">Transmembrane</keyword>
<keyword evidence="8" id="KW-0808">Transferase</keyword>
<reference evidence="17" key="1">
    <citation type="submission" date="2020-11" db="EMBL/GenBank/DDBJ databases">
        <authorList>
            <person name="Tran Van P."/>
        </authorList>
    </citation>
    <scope>NUCLEOTIDE SEQUENCE</scope>
</reference>
<dbReference type="PANTHER" id="PTHR12726:SF0">
    <property type="entry name" value="CERAMIDE GLUCOSYLTRANSFERASE"/>
    <property type="match status" value="1"/>
</dbReference>
<evidence type="ECO:0000256" key="2">
    <source>
        <dbReference type="ARBA" id="ARBA00004760"/>
    </source>
</evidence>
<accession>A0A7R8X4R4</accession>
<evidence type="ECO:0000256" key="7">
    <source>
        <dbReference type="ARBA" id="ARBA00022676"/>
    </source>
</evidence>
<evidence type="ECO:0000256" key="9">
    <source>
        <dbReference type="ARBA" id="ARBA00022692"/>
    </source>
</evidence>
<evidence type="ECO:0000256" key="8">
    <source>
        <dbReference type="ARBA" id="ARBA00022679"/>
    </source>
</evidence>
<dbReference type="Gene3D" id="3.90.550.10">
    <property type="entry name" value="Spore Coat Polysaccharide Biosynthesis Protein SpsA, Chain A"/>
    <property type="match status" value="1"/>
</dbReference>
<comment type="catalytic activity">
    <reaction evidence="15">
        <text>N-(9Z-octadecenoyl)-sphing-4-enine + UDP-alpha-D-xylose = beta-D-xylosyl-(1&lt;-&gt;1')-N-(9Z-octadecenoyl)-sphing-4-enine + UDP + H(+)</text>
        <dbReference type="Rhea" id="RHEA:70247"/>
        <dbReference type="ChEBI" id="CHEBI:15378"/>
        <dbReference type="ChEBI" id="CHEBI:57632"/>
        <dbReference type="ChEBI" id="CHEBI:58223"/>
        <dbReference type="ChEBI" id="CHEBI:77996"/>
        <dbReference type="ChEBI" id="CHEBI:189081"/>
    </reaction>
    <physiologicalReaction direction="left-to-right" evidence="15">
        <dbReference type="Rhea" id="RHEA:70248"/>
    </physiologicalReaction>
</comment>
<evidence type="ECO:0000256" key="16">
    <source>
        <dbReference type="SAM" id="Phobius"/>
    </source>
</evidence>
<keyword evidence="11" id="KW-0333">Golgi apparatus</keyword>
<dbReference type="GO" id="GO:0008120">
    <property type="term" value="F:ceramide glucosyltransferase activity"/>
    <property type="evidence" value="ECO:0007669"/>
    <property type="project" value="UniProtKB-EC"/>
</dbReference>
<dbReference type="PANTHER" id="PTHR12726">
    <property type="entry name" value="CERAMIDE GLUCOSYLTRANSFERASE"/>
    <property type="match status" value="1"/>
</dbReference>
<evidence type="ECO:0000256" key="12">
    <source>
        <dbReference type="ARBA" id="ARBA00023098"/>
    </source>
</evidence>
<evidence type="ECO:0000256" key="5">
    <source>
        <dbReference type="ARBA" id="ARBA00012699"/>
    </source>
</evidence>
<evidence type="ECO:0000256" key="4">
    <source>
        <dbReference type="ARBA" id="ARBA00006739"/>
    </source>
</evidence>
<organism evidence="17">
    <name type="scientific">Darwinula stevensoni</name>
    <dbReference type="NCBI Taxonomy" id="69355"/>
    <lineage>
        <taxon>Eukaryota</taxon>
        <taxon>Metazoa</taxon>
        <taxon>Ecdysozoa</taxon>
        <taxon>Arthropoda</taxon>
        <taxon>Crustacea</taxon>
        <taxon>Oligostraca</taxon>
        <taxon>Ostracoda</taxon>
        <taxon>Podocopa</taxon>
        <taxon>Podocopida</taxon>
        <taxon>Darwinulocopina</taxon>
        <taxon>Darwinuloidea</taxon>
        <taxon>Darwinulidae</taxon>
        <taxon>Darwinula</taxon>
    </lineage>
</organism>
<dbReference type="EMBL" id="CAJPEV010000543">
    <property type="protein sequence ID" value="CAG0886321.1"/>
    <property type="molecule type" value="Genomic_DNA"/>
</dbReference>
<dbReference type="AlphaFoldDB" id="A0A7R8X4R4"/>
<comment type="catalytic activity">
    <reaction evidence="14">
        <text>UDP-alpha-D-xylose + an N-acylsphing-4-enine = a beta-D-xylosyl-(1&lt;-&gt;1')-N-acylsphing-4-enine + UDP + H(+)</text>
        <dbReference type="Rhea" id="RHEA:70243"/>
        <dbReference type="ChEBI" id="CHEBI:15378"/>
        <dbReference type="ChEBI" id="CHEBI:52639"/>
        <dbReference type="ChEBI" id="CHEBI:57632"/>
        <dbReference type="ChEBI" id="CHEBI:58223"/>
        <dbReference type="ChEBI" id="CHEBI:189068"/>
    </reaction>
    <physiologicalReaction direction="left-to-right" evidence="14">
        <dbReference type="Rhea" id="RHEA:70244"/>
    </physiologicalReaction>
</comment>
<keyword evidence="18" id="KW-1185">Reference proteome</keyword>
<evidence type="ECO:0000313" key="17">
    <source>
        <dbReference type="EMBL" id="CAD7244018.1"/>
    </source>
</evidence>
<evidence type="ECO:0000256" key="14">
    <source>
        <dbReference type="ARBA" id="ARBA00047869"/>
    </source>
</evidence>
<comment type="subcellular location">
    <subcellularLocation>
        <location evidence="1">Golgi apparatus membrane</location>
        <topology evidence="1">Multi-pass membrane protein</topology>
    </subcellularLocation>
</comment>
<keyword evidence="12" id="KW-0443">Lipid metabolism</keyword>
<keyword evidence="10 16" id="KW-1133">Transmembrane helix</keyword>
<evidence type="ECO:0000256" key="3">
    <source>
        <dbReference type="ARBA" id="ARBA00004991"/>
    </source>
</evidence>
<dbReference type="FunFam" id="3.90.550.10:FF:000041">
    <property type="entry name" value="UDP-glucose ceramide glucosyltransferase"/>
    <property type="match status" value="1"/>
</dbReference>